<name>A0A8C0LLS9_CANLU</name>
<dbReference type="Proteomes" id="UP000694391">
    <property type="component" value="Unplaced"/>
</dbReference>
<organism evidence="8 9">
    <name type="scientific">Canis lupus dingo</name>
    <name type="common">dingo</name>
    <dbReference type="NCBI Taxonomy" id="286419"/>
    <lineage>
        <taxon>Eukaryota</taxon>
        <taxon>Metazoa</taxon>
        <taxon>Chordata</taxon>
        <taxon>Craniata</taxon>
        <taxon>Vertebrata</taxon>
        <taxon>Euteleostomi</taxon>
        <taxon>Mammalia</taxon>
        <taxon>Eutheria</taxon>
        <taxon>Laurasiatheria</taxon>
        <taxon>Carnivora</taxon>
        <taxon>Caniformia</taxon>
        <taxon>Canidae</taxon>
        <taxon>Canis</taxon>
    </lineage>
</organism>
<reference evidence="8" key="2">
    <citation type="submission" date="2025-09" db="UniProtKB">
        <authorList>
            <consortium name="Ensembl"/>
        </authorList>
    </citation>
    <scope>IDENTIFICATION</scope>
</reference>
<accession>A0A8C0LLS9</accession>
<dbReference type="Ensembl" id="ENSCAFT00020036758.1">
    <property type="protein sequence ID" value="ENSCAFP00020031834.1"/>
    <property type="gene ID" value="ENSCAFG00020024754.1"/>
</dbReference>
<dbReference type="Pfam" id="PF04821">
    <property type="entry name" value="TIMELESS"/>
    <property type="match status" value="1"/>
</dbReference>
<dbReference type="GO" id="GO:0048511">
    <property type="term" value="P:rhythmic process"/>
    <property type="evidence" value="ECO:0007669"/>
    <property type="project" value="UniProtKB-KW"/>
</dbReference>
<keyword evidence="4" id="KW-0131">Cell cycle</keyword>
<dbReference type="GO" id="GO:0043111">
    <property type="term" value="P:replication fork arrest"/>
    <property type="evidence" value="ECO:0007669"/>
    <property type="project" value="TreeGrafter"/>
</dbReference>
<dbReference type="Pfam" id="PF05029">
    <property type="entry name" value="TIMELESS_C"/>
    <property type="match status" value="1"/>
</dbReference>
<gene>
    <name evidence="8" type="primary">TIMELESS</name>
</gene>
<evidence type="ECO:0000313" key="8">
    <source>
        <dbReference type="Ensembl" id="ENSCAFP00020031834.1"/>
    </source>
</evidence>
<dbReference type="GO" id="GO:0000076">
    <property type="term" value="P:DNA replication checkpoint signaling"/>
    <property type="evidence" value="ECO:0007669"/>
    <property type="project" value="TreeGrafter"/>
</dbReference>
<feature type="domain" description="Timeless N-terminal" evidence="6">
    <location>
        <begin position="24"/>
        <end position="284"/>
    </location>
</feature>
<dbReference type="GO" id="GO:0006281">
    <property type="term" value="P:DNA repair"/>
    <property type="evidence" value="ECO:0007669"/>
    <property type="project" value="TreeGrafter"/>
</dbReference>
<comment type="subcellular location">
    <subcellularLocation>
        <location evidence="1">Nucleus</location>
    </subcellularLocation>
</comment>
<feature type="region of interest" description="Disordered" evidence="5">
    <location>
        <begin position="949"/>
        <end position="998"/>
    </location>
</feature>
<evidence type="ECO:0000256" key="2">
    <source>
        <dbReference type="ARBA" id="ARBA00008174"/>
    </source>
</evidence>
<keyword evidence="9" id="KW-1185">Reference proteome</keyword>
<dbReference type="GO" id="GO:0003677">
    <property type="term" value="F:DNA binding"/>
    <property type="evidence" value="ECO:0007669"/>
    <property type="project" value="TreeGrafter"/>
</dbReference>
<feature type="compositionally biased region" description="Basic and acidic residues" evidence="5">
    <location>
        <begin position="1109"/>
        <end position="1129"/>
    </location>
</feature>
<evidence type="ECO:0000256" key="5">
    <source>
        <dbReference type="SAM" id="MobiDB-lite"/>
    </source>
</evidence>
<dbReference type="GeneTree" id="ENSGT01050000245459"/>
<keyword evidence="3" id="KW-0539">Nucleus</keyword>
<dbReference type="GO" id="GO:0031298">
    <property type="term" value="C:replication fork protection complex"/>
    <property type="evidence" value="ECO:0007669"/>
    <property type="project" value="TreeGrafter"/>
</dbReference>
<dbReference type="InterPro" id="IPR044998">
    <property type="entry name" value="Timeless"/>
</dbReference>
<feature type="compositionally biased region" description="Acidic residues" evidence="5">
    <location>
        <begin position="968"/>
        <end position="986"/>
    </location>
</feature>
<protein>
    <submittedName>
        <fullName evidence="8">Timeless circadian regulator</fullName>
    </submittedName>
</protein>
<dbReference type="PANTHER" id="PTHR22940:SF4">
    <property type="entry name" value="PROTEIN TIMELESS HOMOLOG"/>
    <property type="match status" value="1"/>
</dbReference>
<proteinExistence type="inferred from homology"/>
<reference evidence="8" key="1">
    <citation type="submission" date="2025-08" db="UniProtKB">
        <authorList>
            <consortium name="Ensembl"/>
        </authorList>
    </citation>
    <scope>IDENTIFICATION</scope>
</reference>
<dbReference type="InterPro" id="IPR007725">
    <property type="entry name" value="TIMELESS_C"/>
</dbReference>
<feature type="region of interest" description="Disordered" evidence="5">
    <location>
        <begin position="1090"/>
        <end position="1131"/>
    </location>
</feature>
<dbReference type="InterPro" id="IPR006906">
    <property type="entry name" value="Timeless_N"/>
</dbReference>
<feature type="compositionally biased region" description="Acidic residues" evidence="5">
    <location>
        <begin position="666"/>
        <end position="680"/>
    </location>
</feature>
<feature type="domain" description="Timeless C-terminal" evidence="7">
    <location>
        <begin position="1001"/>
        <end position="1087"/>
    </location>
</feature>
<dbReference type="AlphaFoldDB" id="A0A8C0LLS9"/>
<feature type="compositionally biased region" description="Polar residues" evidence="5">
    <location>
        <begin position="987"/>
        <end position="998"/>
    </location>
</feature>
<sequence length="1204" mass="138193">MDLNMMNCELLATCSALGYLEGDTYHKEPDCLESVKDLIRYLRHEDDTRDVRQQLGAAQILQSDLLPILTQHRQDKPLFDAVIRLMVNLTQPALLCFGSVPKEPSLRHHFLQVLAYLQAYKEAFASEKAFGVLSETLYELLQLGWEERQEEDNLLIERILLLVRNILHVPTDLDQEKRIDDDASVHDQLLWAVHLSGLDDLLLFLASSPAEQQWSLHVLEIISLMFRDQNPEQLAGVGKGRLAQERSTDVAELEMLRQREMAEKKTRALQRGNRHSRFGGSYIVQGLKSIGERDLIFHKGLHNLQNYSSDLGKQPRRVPKRRQAARELSIQRRSALNVRLFLRDFCSEFLENCYNRLMGSVKDYLLREKAQQHDETYYMWALAFFMAFNRAASFRPGLVSETLSVRTFHFIEQNLTNYYEMMLTDRKEAASWARRMHLALKAYQELLATVNEMDMSPDEAVRDSSRIIKNNIFYVMEYRELFLALFRKFDERCQPRSFLRDLIETTHLFLKMLERFCRSRGNLVVQNKQKKRKKKKKAVGQPVASDHVPYSAGELEAVWPSLAEQLRCCAQDPDLSLDSVVPFDAASEVPVEEQRAEAMVRIQDCLLAGQASQALTLLRSAREVWPEGDVFGSQDISVEEEIQLLKQIISAPLPRQQGPEERRAEEEEEEGEEEEKEEELQEVQVSEKEFNFLDYLKRFASSTVVRAYVVLLRSYRQNSAHTNHCVVKMLHRLAHDLKMEALLFQLSLFCLFNRLLSDPAAGAYKELVTFARYILGKFFALAAVNPKAFVELLFWKNTAVVREMAEGYGSLDDGSSSHKPPTWSPEEEAQLQELYLAHRDVEGQDVIDIILAHLKTPRTRKQVTHHLVRLGLADSVKDFPSRKGTQIVLWTEDQELELQRLFEEFQDSDDVLDHIMKNITAKRSRARIVDKLLALGLVAERRELYKKRRRKSMPSGFSGEVPPVSTSEPEDSTQSDEDAEKDENSEAEQAQGSSGLSTETLGQSLYQEGFSAPLLWLQNCLIRVADDREEDGCSQAVPLVPLTEETEEAMENEQFQQLLRKLGVRPPASGQETFWRIPAKLSPTQLRRVAASLSQPKEEGELQLGLEPRVPREHSPEEEHQEEHQKEHQSQALRALLLARKKKASLVSTGGKTTYLLGTYYGPAMLIKRILSLLIPVIPLAPESRTPKIQKKKRFQIEDEDDSN</sequence>
<comment type="similarity">
    <text evidence="2">Belongs to the timeless family.</text>
</comment>
<evidence type="ECO:0000256" key="1">
    <source>
        <dbReference type="ARBA" id="ARBA00004123"/>
    </source>
</evidence>
<evidence type="ECO:0000259" key="6">
    <source>
        <dbReference type="Pfam" id="PF04821"/>
    </source>
</evidence>
<dbReference type="PANTHER" id="PTHR22940">
    <property type="entry name" value="TIMEOUT/TIMELESS-2"/>
    <property type="match status" value="1"/>
</dbReference>
<dbReference type="Pfam" id="PF26019">
    <property type="entry name" value="HTH_TIMELESS"/>
    <property type="match status" value="2"/>
</dbReference>
<evidence type="ECO:0000256" key="4">
    <source>
        <dbReference type="ARBA" id="ARBA00023306"/>
    </source>
</evidence>
<evidence type="ECO:0000313" key="9">
    <source>
        <dbReference type="Proteomes" id="UP000694391"/>
    </source>
</evidence>
<feature type="region of interest" description="Disordered" evidence="5">
    <location>
        <begin position="654"/>
        <end position="680"/>
    </location>
</feature>
<evidence type="ECO:0000256" key="3">
    <source>
        <dbReference type="ARBA" id="ARBA00023242"/>
    </source>
</evidence>
<evidence type="ECO:0000259" key="7">
    <source>
        <dbReference type="Pfam" id="PF05029"/>
    </source>
</evidence>